<gene>
    <name evidence="6" type="ORF">DENIS_2164</name>
</gene>
<dbReference type="AlphaFoldDB" id="A0A401FW90"/>
<organism evidence="6 7">
    <name type="scientific">Desulfonema ishimotonii</name>
    <dbReference type="NCBI Taxonomy" id="45657"/>
    <lineage>
        <taxon>Bacteria</taxon>
        <taxon>Pseudomonadati</taxon>
        <taxon>Thermodesulfobacteriota</taxon>
        <taxon>Desulfobacteria</taxon>
        <taxon>Desulfobacterales</taxon>
        <taxon>Desulfococcaceae</taxon>
        <taxon>Desulfonema</taxon>
    </lineage>
</organism>
<dbReference type="CDD" id="cd00002">
    <property type="entry name" value="YbaK_deacylase"/>
    <property type="match status" value="1"/>
</dbReference>
<dbReference type="OrthoDB" id="9809296at2"/>
<dbReference type="SUPFAM" id="SSF55826">
    <property type="entry name" value="YbaK/ProRS associated domain"/>
    <property type="match status" value="1"/>
</dbReference>
<evidence type="ECO:0000256" key="3">
    <source>
        <dbReference type="ARBA" id="ARBA00023239"/>
    </source>
</evidence>
<dbReference type="PANTHER" id="PTHR30411">
    <property type="entry name" value="CYTOPLASMIC PROTEIN"/>
    <property type="match status" value="1"/>
</dbReference>
<keyword evidence="3 4" id="KW-0456">Lyase</keyword>
<accession>A0A401FW90</accession>
<dbReference type="Proteomes" id="UP000288096">
    <property type="component" value="Unassembled WGS sequence"/>
</dbReference>
<dbReference type="Gene3D" id="3.90.960.10">
    <property type="entry name" value="YbaK/aminoacyl-tRNA synthetase-associated domain"/>
    <property type="match status" value="1"/>
</dbReference>
<sequence>MKKSKGTRATAFLKRKGISFEIIQYDHQEKGAVFAASATGIPLPQTIKTLVTHLDGNRFALALMPGDRELSLKHLARAFSVKRAVMADTATAERLTGYRVGGISPFGVQKNLPVVMEERLVAYDFVVINAGQRGVMLRMNPKDIAEVLDCRLLSLVQE</sequence>
<dbReference type="InterPro" id="IPR007214">
    <property type="entry name" value="YbaK/aa-tRNA-synth-assoc-dom"/>
</dbReference>
<dbReference type="GO" id="GO:0002161">
    <property type="term" value="F:aminoacyl-tRNA deacylase activity"/>
    <property type="evidence" value="ECO:0007669"/>
    <property type="project" value="InterPro"/>
</dbReference>
<comment type="similarity">
    <text evidence="1 4">Belongs to the prolyl-tRNA editing family. YbaK/EbsC subfamily.</text>
</comment>
<dbReference type="GO" id="GO:0016829">
    <property type="term" value="F:lyase activity"/>
    <property type="evidence" value="ECO:0007669"/>
    <property type="project" value="UniProtKB-KW"/>
</dbReference>
<dbReference type="PANTHER" id="PTHR30411:SF0">
    <property type="entry name" value="CYS-TRNA(PRO)_CYS-TRNA(CYS) DEACYLASE YBAK"/>
    <property type="match status" value="1"/>
</dbReference>
<dbReference type="EC" id="4.2.-.-" evidence="4"/>
<keyword evidence="7" id="KW-1185">Reference proteome</keyword>
<dbReference type="EMBL" id="BEXT01000001">
    <property type="protein sequence ID" value="GBC61204.1"/>
    <property type="molecule type" value="Genomic_DNA"/>
</dbReference>
<reference evidence="7" key="2">
    <citation type="submission" date="2019-01" db="EMBL/GenBank/DDBJ databases">
        <title>Genome sequence of Desulfonema ishimotonii strain Tokyo 01.</title>
        <authorList>
            <person name="Fukui M."/>
        </authorList>
    </citation>
    <scope>NUCLEOTIDE SEQUENCE [LARGE SCALE GENOMIC DNA]</scope>
    <source>
        <strain evidence="7">Tokyo 01</strain>
    </source>
</reference>
<evidence type="ECO:0000313" key="7">
    <source>
        <dbReference type="Proteomes" id="UP000288096"/>
    </source>
</evidence>
<evidence type="ECO:0000256" key="2">
    <source>
        <dbReference type="ARBA" id="ARBA00022917"/>
    </source>
</evidence>
<dbReference type="Pfam" id="PF04073">
    <property type="entry name" value="tRNA_edit"/>
    <property type="match status" value="1"/>
</dbReference>
<dbReference type="InterPro" id="IPR004369">
    <property type="entry name" value="Prolyl-tRNA_editing_YbaK/EbsC"/>
</dbReference>
<dbReference type="GO" id="GO:0006412">
    <property type="term" value="P:translation"/>
    <property type="evidence" value="ECO:0007669"/>
    <property type="project" value="UniProtKB-KW"/>
</dbReference>
<evidence type="ECO:0000256" key="4">
    <source>
        <dbReference type="PIRNR" id="PIRNR006181"/>
    </source>
</evidence>
<comment type="caution">
    <text evidence="6">The sequence shown here is derived from an EMBL/GenBank/DDBJ whole genome shotgun (WGS) entry which is preliminary data.</text>
</comment>
<dbReference type="PIRSF" id="PIRSF006181">
    <property type="entry name" value="EbsC_YbaK"/>
    <property type="match status" value="1"/>
</dbReference>
<feature type="domain" description="YbaK/aminoacyl-tRNA synthetase-associated" evidence="5">
    <location>
        <begin position="35"/>
        <end position="145"/>
    </location>
</feature>
<evidence type="ECO:0000259" key="5">
    <source>
        <dbReference type="Pfam" id="PF04073"/>
    </source>
</evidence>
<name>A0A401FW90_9BACT</name>
<dbReference type="RefSeq" id="WP_124328521.1">
    <property type="nucleotide sequence ID" value="NZ_BEXT01000001.1"/>
</dbReference>
<evidence type="ECO:0000256" key="1">
    <source>
        <dbReference type="ARBA" id="ARBA00009798"/>
    </source>
</evidence>
<reference evidence="7" key="1">
    <citation type="submission" date="2017-11" db="EMBL/GenBank/DDBJ databases">
        <authorList>
            <person name="Watanabe M."/>
            <person name="Kojima H."/>
        </authorList>
    </citation>
    <scope>NUCLEOTIDE SEQUENCE [LARGE SCALE GENOMIC DNA]</scope>
    <source>
        <strain evidence="7">Tokyo 01</strain>
    </source>
</reference>
<keyword evidence="2 4" id="KW-0648">Protein biosynthesis</keyword>
<protein>
    <recommendedName>
        <fullName evidence="4">Cys-tRNA(Pro)/Cys-tRNA(Cys) deacylase</fullName>
        <ecNumber evidence="4">4.2.-.-</ecNumber>
    </recommendedName>
</protein>
<dbReference type="InterPro" id="IPR036754">
    <property type="entry name" value="YbaK/aa-tRNA-synt-asso_dom_sf"/>
</dbReference>
<proteinExistence type="inferred from homology"/>
<evidence type="ECO:0000313" key="6">
    <source>
        <dbReference type="EMBL" id="GBC61204.1"/>
    </source>
</evidence>